<feature type="compositionally biased region" description="Pro residues" evidence="2">
    <location>
        <begin position="317"/>
        <end position="328"/>
    </location>
</feature>
<comment type="caution">
    <text evidence="3">The sequence shown here is derived from an EMBL/GenBank/DDBJ whole genome shotgun (WGS) entry which is preliminary data.</text>
</comment>
<feature type="region of interest" description="Disordered" evidence="2">
    <location>
        <begin position="249"/>
        <end position="334"/>
    </location>
</feature>
<feature type="non-terminal residue" evidence="3">
    <location>
        <position position="334"/>
    </location>
</feature>
<evidence type="ECO:0008006" key="5">
    <source>
        <dbReference type="Google" id="ProtNLM"/>
    </source>
</evidence>
<proteinExistence type="inferred from homology"/>
<protein>
    <recommendedName>
        <fullName evidence="5">Luc7-like protein 3</fullName>
    </recommendedName>
</protein>
<feature type="compositionally biased region" description="Basic residues" evidence="2">
    <location>
        <begin position="256"/>
        <end position="270"/>
    </location>
</feature>
<evidence type="ECO:0000256" key="1">
    <source>
        <dbReference type="ARBA" id="ARBA00005655"/>
    </source>
</evidence>
<reference evidence="3" key="1">
    <citation type="submission" date="2023-10" db="EMBL/GenBank/DDBJ databases">
        <authorList>
            <person name="Chen Y."/>
            <person name="Shah S."/>
            <person name="Dougan E. K."/>
            <person name="Thang M."/>
            <person name="Chan C."/>
        </authorList>
    </citation>
    <scope>NUCLEOTIDE SEQUENCE [LARGE SCALE GENOMIC DNA]</scope>
</reference>
<dbReference type="InterPro" id="IPR004882">
    <property type="entry name" value="Luc7-rel"/>
</dbReference>
<accession>A0ABN9U7Y4</accession>
<gene>
    <name evidence="3" type="ORF">PCOR1329_LOCUS46034</name>
</gene>
<feature type="compositionally biased region" description="Basic and acidic residues" evidence="2">
    <location>
        <begin position="17"/>
        <end position="26"/>
    </location>
</feature>
<evidence type="ECO:0000313" key="3">
    <source>
        <dbReference type="EMBL" id="CAK0855245.1"/>
    </source>
</evidence>
<dbReference type="PANTHER" id="PTHR12375">
    <property type="entry name" value="RNA-BINDING PROTEIN LUC7-RELATED"/>
    <property type="match status" value="1"/>
</dbReference>
<feature type="region of interest" description="Disordered" evidence="2">
    <location>
        <begin position="1"/>
        <end position="26"/>
    </location>
</feature>
<comment type="similarity">
    <text evidence="1">Belongs to the Luc7 family.</text>
</comment>
<dbReference type="EMBL" id="CAUYUJ010015532">
    <property type="protein sequence ID" value="CAK0855245.1"/>
    <property type="molecule type" value="Genomic_DNA"/>
</dbReference>
<dbReference type="Pfam" id="PF03194">
    <property type="entry name" value="LUC7"/>
    <property type="match status" value="1"/>
</dbReference>
<dbReference type="Proteomes" id="UP001189429">
    <property type="component" value="Unassembled WGS sequence"/>
</dbReference>
<name>A0ABN9U7Y4_9DINO</name>
<evidence type="ECO:0000313" key="4">
    <source>
        <dbReference type="Proteomes" id="UP001189429"/>
    </source>
</evidence>
<keyword evidence="4" id="KW-1185">Reference proteome</keyword>
<evidence type="ECO:0000256" key="2">
    <source>
        <dbReference type="SAM" id="MobiDB-lite"/>
    </source>
</evidence>
<organism evidence="3 4">
    <name type="scientific">Prorocentrum cordatum</name>
    <dbReference type="NCBI Taxonomy" id="2364126"/>
    <lineage>
        <taxon>Eukaryota</taxon>
        <taxon>Sar</taxon>
        <taxon>Alveolata</taxon>
        <taxon>Dinophyceae</taxon>
        <taxon>Prorocentrales</taxon>
        <taxon>Prorocentraceae</taxon>
        <taxon>Prorocentrum</taxon>
    </lineage>
</organism>
<sequence>MDDARKLLDSLMGPSRNADEKERARQDGWKDKSVCKRYLVGFCPNDANDNWFKFKSRGRDQGLCYKVHSEALKRQFEAHSERDRYQREYEKEFLSHLENLVSEADAWIAREKKNCRPAGMETRIPIHLKFNMDQLKKDAEECVKRAEELAEKGDVEGSKRALADSDRVKQDIVDIWARFTFQTAGETVCEVCGIRCQPDEPVDYEAHLQGKLHRGYLRIREKVEELRAKKRPTATPSLRPDFLLRREHAWGSRSRVQPRGRGTRRARRPCPPRPSGGPPRAAGRDPGRRRRRRTRTEGLAARRRAPPACPRRRPSEVSPPPSLPPSLPPSSSCS</sequence>